<dbReference type="InterPro" id="IPR021521">
    <property type="entry name" value="DUF3185"/>
</dbReference>
<accession>A0A6J5GIU0</accession>
<evidence type="ECO:0000313" key="2">
    <source>
        <dbReference type="EMBL" id="CAB3799728.1"/>
    </source>
</evidence>
<feature type="transmembrane region" description="Helical" evidence="1">
    <location>
        <begin position="32"/>
        <end position="52"/>
    </location>
</feature>
<proteinExistence type="predicted"/>
<keyword evidence="1" id="KW-1133">Transmembrane helix</keyword>
<evidence type="ECO:0000256" key="1">
    <source>
        <dbReference type="SAM" id="Phobius"/>
    </source>
</evidence>
<keyword evidence="1" id="KW-0472">Membrane</keyword>
<protein>
    <submittedName>
        <fullName evidence="2">Uncharacterized protein</fullName>
    </submittedName>
</protein>
<name>A0A6J5GIU0_9BURK</name>
<organism evidence="2 3">
    <name type="scientific">Paraburkholderia caffeinitolerans</name>
    <dbReference type="NCBI Taxonomy" id="1723730"/>
    <lineage>
        <taxon>Bacteria</taxon>
        <taxon>Pseudomonadati</taxon>
        <taxon>Pseudomonadota</taxon>
        <taxon>Betaproteobacteria</taxon>
        <taxon>Burkholderiales</taxon>
        <taxon>Burkholderiaceae</taxon>
        <taxon>Paraburkholderia</taxon>
    </lineage>
</organism>
<keyword evidence="3" id="KW-1185">Reference proteome</keyword>
<dbReference type="AlphaFoldDB" id="A0A6J5GIU0"/>
<dbReference type="Proteomes" id="UP000494119">
    <property type="component" value="Unassembled WGS sequence"/>
</dbReference>
<feature type="transmembrane region" description="Helical" evidence="1">
    <location>
        <begin position="72"/>
        <end position="91"/>
    </location>
</feature>
<reference evidence="2 3" key="1">
    <citation type="submission" date="2020-04" db="EMBL/GenBank/DDBJ databases">
        <authorList>
            <person name="De Canck E."/>
        </authorList>
    </citation>
    <scope>NUCLEOTIDE SEQUENCE [LARGE SCALE GENOMIC DNA]</scope>
    <source>
        <strain evidence="2 3">LMG 28688</strain>
    </source>
</reference>
<evidence type="ECO:0000313" key="3">
    <source>
        <dbReference type="Proteomes" id="UP000494119"/>
    </source>
</evidence>
<gene>
    <name evidence="2" type="ORF">LMG28688_05012</name>
</gene>
<dbReference type="Pfam" id="PF11381">
    <property type="entry name" value="DUF3185"/>
    <property type="match status" value="1"/>
</dbReference>
<sequence>MPTMWDSRMDGAATLAYTAAFVIPREVFMVKAISFALIACGVVLLYFGGQSFHSLSNDVSRLVTGAPTDRTMVLIAAGVAATIAGITGLAVSGRRR</sequence>
<dbReference type="EMBL" id="CADIKL010000030">
    <property type="protein sequence ID" value="CAB3799728.1"/>
    <property type="molecule type" value="Genomic_DNA"/>
</dbReference>
<keyword evidence="1" id="KW-0812">Transmembrane</keyword>